<evidence type="ECO:0000256" key="6">
    <source>
        <dbReference type="ARBA" id="ARBA00023136"/>
    </source>
</evidence>
<evidence type="ECO:0000256" key="4">
    <source>
        <dbReference type="ARBA" id="ARBA00022614"/>
    </source>
</evidence>
<evidence type="ECO:0000256" key="3">
    <source>
        <dbReference type="ARBA" id="ARBA00022553"/>
    </source>
</evidence>
<organism evidence="9 10">
    <name type="scientific">Seminavis robusta</name>
    <dbReference type="NCBI Taxonomy" id="568900"/>
    <lineage>
        <taxon>Eukaryota</taxon>
        <taxon>Sar</taxon>
        <taxon>Stramenopiles</taxon>
        <taxon>Ochrophyta</taxon>
        <taxon>Bacillariophyta</taxon>
        <taxon>Bacillariophyceae</taxon>
        <taxon>Bacillariophycidae</taxon>
        <taxon>Naviculales</taxon>
        <taxon>Naviculaceae</taxon>
        <taxon>Seminavis</taxon>
    </lineage>
</organism>
<feature type="region of interest" description="Disordered" evidence="7">
    <location>
        <begin position="469"/>
        <end position="500"/>
    </location>
</feature>
<reference evidence="9" key="1">
    <citation type="submission" date="2020-06" db="EMBL/GenBank/DDBJ databases">
        <authorList>
            <consortium name="Plant Systems Biology data submission"/>
        </authorList>
    </citation>
    <scope>NUCLEOTIDE SEQUENCE</scope>
    <source>
        <strain evidence="9">D6</strain>
    </source>
</reference>
<feature type="compositionally biased region" description="Polar residues" evidence="7">
    <location>
        <begin position="112"/>
        <end position="127"/>
    </location>
</feature>
<keyword evidence="2" id="KW-1003">Cell membrane</keyword>
<keyword evidence="5" id="KW-0677">Repeat</keyword>
<dbReference type="Pfam" id="PF13855">
    <property type="entry name" value="LRR_8"/>
    <property type="match status" value="2"/>
</dbReference>
<keyword evidence="9" id="KW-0418">Kinase</keyword>
<feature type="compositionally biased region" description="Polar residues" evidence="7">
    <location>
        <begin position="183"/>
        <end position="197"/>
    </location>
</feature>
<feature type="compositionally biased region" description="Basic residues" evidence="7">
    <location>
        <begin position="198"/>
        <end position="211"/>
    </location>
</feature>
<accession>A0A9N8DL22</accession>
<gene>
    <name evidence="9" type="ORF">SEMRO_181_G079220.1</name>
</gene>
<sequence length="1331" mass="145652">MMKGAPTDRRKDEGVNGSVGKGGAANGHHHSEVRNATCAPVSTNQQLAGITALATRRGSTTKNGTTPPSRTPMKNSGLTDDEMDRIKEEEKLTQLSPAVTLVLQDDNDSKNQHNTSATTPQKQNQNLPAIRRRKAGSSPSPPRRNPSNHQWHQLQQFQEKAATPDDTQSRLKEGTTPVVQEEGSGNSHPNDTTTASHPSKRPRATQRKHSGPPRLQPETAKRSQSESTDGLKKEEGAKKNDDTWMKEIKEQERITRLNPAVTLALKNSATSVEAPAIAAKATSTSAKTDKKPKIATRSISNTTDGLKEGTKTNDDQLMDEIKEQERITRLNPPVTLALKNSATSAEAPALAAKTTAATTTSAANDKKAKAVFVKMESGDDDDWRRRMRFMNDGDSGALAQLRHDEQQRIHGPSYASSRPRISTSSSDPVAAKSAPQKSPVHQGNGGESGENSDDLMKIVAKRSYDSELSELSDEFTRQQRQQSAAMHTGTSNGTNDDTAANYSQNAKKRIQGGVQPGAFGAAPGVQPSRNLSLRYSALTRPSTAGIPSTMEFTTTTTTMDEETTSEMSQQQLDTYQQELENYRRDQEDSNQSLLKNSATLTSSATSKEPISKRNQGLVEAHLVLSEPQIKIQADKYEAPPQEFIAAKEHRRRCRLAQSLCILLLVFTVVVLLILFAADAIFPNHHPDQTTHAPSSMPSLSPTIAPTYYQHNVGLPNYTLEVMETNPYSPQARAYDWIQEDDMFDSYSPYRQLQRFVLATFYFATNGDSWIVNKNWLSHDLHECTWHTKGLDLEGTGTPMCEDEQVVALLLTKNGLSGRLPPELSLLTTLQVLDVATNDVKGTIPSQLALLTSLRELVLDVNELSGEVPSELGQLALLEWFYVHTNNIIGTMITELGLLTNLKDLAWGRTMTRGTLPTELGRLVKSTNLWLGSNALEGPLPSELFLLTDLNESVVLGNQFLSGTIPSEIGMLSNLWGMFLAGNSLSGSIPTEVGLMTALNQLYLARNNLTSTLPTTVGTMQNMTYLYFSHNHVNGSIPTEIGTMSNLEYLDFENNTMSGTVPAQVGQLSALIQFRANDQSFSGALPHELGMLSNLKFLDVGRNQLNSTIPSEFMQIASLEEVKLEQNFLYGPLPSEIGLLVNLTWLVLDSNYLSSSIPPEFFAELRSLEHLHLQDNHLTGALPSEISALRSLVDLRLNATFLNGTIPTEIALLAPNLEHLDLSSTNISGSIPSELGTMTSLTWLKLDNTQLSGEIPTELSNLAVNGSLARFNINDTLVNGEIPSDLCAVPDFHFDCSFDLCGCFCVCLSLAHGNWQISLLDDFNVTDDGLWG</sequence>
<comment type="caution">
    <text evidence="9">The sequence shown here is derived from an EMBL/GenBank/DDBJ whole genome shotgun (WGS) entry which is preliminary data.</text>
</comment>
<dbReference type="SUPFAM" id="SSF52058">
    <property type="entry name" value="L domain-like"/>
    <property type="match status" value="1"/>
</dbReference>
<dbReference type="FunFam" id="3.80.10.10:FF:000041">
    <property type="entry name" value="LRR receptor-like serine/threonine-protein kinase ERECTA"/>
    <property type="match status" value="1"/>
</dbReference>
<evidence type="ECO:0000256" key="2">
    <source>
        <dbReference type="ARBA" id="ARBA00022475"/>
    </source>
</evidence>
<dbReference type="PANTHER" id="PTHR48064:SF6">
    <property type="entry name" value="RECEPTOR-LIKE PROTEIN KINASE 2"/>
    <property type="match status" value="1"/>
</dbReference>
<dbReference type="Proteomes" id="UP001153069">
    <property type="component" value="Unassembled WGS sequence"/>
</dbReference>
<dbReference type="OrthoDB" id="46558at2759"/>
<feature type="compositionally biased region" description="Low complexity" evidence="7">
    <location>
        <begin position="413"/>
        <end position="426"/>
    </location>
</feature>
<evidence type="ECO:0000313" key="10">
    <source>
        <dbReference type="Proteomes" id="UP001153069"/>
    </source>
</evidence>
<keyword evidence="8" id="KW-1133">Transmembrane helix</keyword>
<dbReference type="SUPFAM" id="SSF52047">
    <property type="entry name" value="RNI-like"/>
    <property type="match status" value="1"/>
</dbReference>
<keyword evidence="6 8" id="KW-0472">Membrane</keyword>
<dbReference type="InterPro" id="IPR032675">
    <property type="entry name" value="LRR_dom_sf"/>
</dbReference>
<feature type="compositionally biased region" description="Basic and acidic residues" evidence="7">
    <location>
        <begin position="219"/>
        <end position="247"/>
    </location>
</feature>
<keyword evidence="8" id="KW-0812">Transmembrane</keyword>
<feature type="compositionally biased region" description="Basic and acidic residues" evidence="7">
    <location>
        <begin position="305"/>
        <end position="316"/>
    </location>
</feature>
<dbReference type="GO" id="GO:0016301">
    <property type="term" value="F:kinase activity"/>
    <property type="evidence" value="ECO:0007669"/>
    <property type="project" value="UniProtKB-KW"/>
</dbReference>
<feature type="transmembrane region" description="Helical" evidence="8">
    <location>
        <begin position="659"/>
        <end position="681"/>
    </location>
</feature>
<evidence type="ECO:0000256" key="8">
    <source>
        <dbReference type="SAM" id="Phobius"/>
    </source>
</evidence>
<feature type="compositionally biased region" description="Polar residues" evidence="7">
    <location>
        <begin position="57"/>
        <end position="78"/>
    </location>
</feature>
<feature type="region of interest" description="Disordered" evidence="7">
    <location>
        <begin position="402"/>
        <end position="452"/>
    </location>
</feature>
<dbReference type="InterPro" id="IPR001611">
    <property type="entry name" value="Leu-rich_rpt"/>
</dbReference>
<keyword evidence="10" id="KW-1185">Reference proteome</keyword>
<feature type="compositionally biased region" description="Low complexity" evidence="7">
    <location>
        <begin position="274"/>
        <end position="286"/>
    </location>
</feature>
<dbReference type="GO" id="GO:0005886">
    <property type="term" value="C:plasma membrane"/>
    <property type="evidence" value="ECO:0007669"/>
    <property type="project" value="UniProtKB-SubCell"/>
</dbReference>
<dbReference type="FunFam" id="3.80.10.10:FF:000383">
    <property type="entry name" value="Leucine-rich repeat receptor protein kinase EMS1"/>
    <property type="match status" value="1"/>
</dbReference>
<dbReference type="Gene3D" id="3.80.10.10">
    <property type="entry name" value="Ribonuclease Inhibitor"/>
    <property type="match status" value="5"/>
</dbReference>
<feature type="region of interest" description="Disordered" evidence="7">
    <location>
        <begin position="583"/>
        <end position="612"/>
    </location>
</feature>
<keyword evidence="4" id="KW-0433">Leucine-rich repeat</keyword>
<feature type="compositionally biased region" description="Polar residues" evidence="7">
    <location>
        <begin position="589"/>
        <end position="612"/>
    </location>
</feature>
<feature type="region of interest" description="Disordered" evidence="7">
    <location>
        <begin position="274"/>
        <end position="316"/>
    </location>
</feature>
<dbReference type="Pfam" id="PF00560">
    <property type="entry name" value="LRR_1"/>
    <property type="match status" value="3"/>
</dbReference>
<feature type="compositionally biased region" description="Polar residues" evidence="7">
    <location>
        <begin position="149"/>
        <end position="158"/>
    </location>
</feature>
<feature type="compositionally biased region" description="Polar residues" evidence="7">
    <location>
        <begin position="478"/>
        <end position="500"/>
    </location>
</feature>
<feature type="region of interest" description="Disordered" evidence="7">
    <location>
        <begin position="1"/>
        <end position="247"/>
    </location>
</feature>
<keyword evidence="9" id="KW-0808">Transferase</keyword>
<keyword evidence="9" id="KW-0675">Receptor</keyword>
<comment type="subcellular location">
    <subcellularLocation>
        <location evidence="1">Cell membrane</location>
    </subcellularLocation>
</comment>
<dbReference type="InterPro" id="IPR053038">
    <property type="entry name" value="RLP_Defense"/>
</dbReference>
<evidence type="ECO:0000313" key="9">
    <source>
        <dbReference type="EMBL" id="CAB9503970.1"/>
    </source>
</evidence>
<feature type="compositionally biased region" description="Basic and acidic residues" evidence="7">
    <location>
        <begin position="1"/>
        <end position="14"/>
    </location>
</feature>
<keyword evidence="3" id="KW-0597">Phosphoprotein</keyword>
<dbReference type="SMART" id="SM00369">
    <property type="entry name" value="LRR_TYP"/>
    <property type="match status" value="7"/>
</dbReference>
<dbReference type="EMBL" id="CAICTM010000180">
    <property type="protein sequence ID" value="CAB9503970.1"/>
    <property type="molecule type" value="Genomic_DNA"/>
</dbReference>
<proteinExistence type="predicted"/>
<dbReference type="FunFam" id="3.80.10.10:FF:000095">
    <property type="entry name" value="LRR receptor-like serine/threonine-protein kinase GSO1"/>
    <property type="match status" value="1"/>
</dbReference>
<evidence type="ECO:0000256" key="7">
    <source>
        <dbReference type="SAM" id="MobiDB-lite"/>
    </source>
</evidence>
<dbReference type="InterPro" id="IPR003591">
    <property type="entry name" value="Leu-rich_rpt_typical-subtyp"/>
</dbReference>
<dbReference type="PANTHER" id="PTHR48064">
    <property type="entry name" value="OS01G0750400 PROTEIN"/>
    <property type="match status" value="1"/>
</dbReference>
<name>A0A9N8DL22_9STRA</name>
<protein>
    <submittedName>
        <fullName evidence="9">LRR receptor-like serine threonine-protein kinase</fullName>
    </submittedName>
</protein>
<evidence type="ECO:0000256" key="1">
    <source>
        <dbReference type="ARBA" id="ARBA00004236"/>
    </source>
</evidence>
<evidence type="ECO:0000256" key="5">
    <source>
        <dbReference type="ARBA" id="ARBA00022737"/>
    </source>
</evidence>